<evidence type="ECO:0008006" key="4">
    <source>
        <dbReference type="Google" id="ProtNLM"/>
    </source>
</evidence>
<evidence type="ECO:0000256" key="1">
    <source>
        <dbReference type="SAM" id="MobiDB-lite"/>
    </source>
</evidence>
<accession>A0AB34QKC2</accession>
<gene>
    <name evidence="2" type="ORF">RN20_11085</name>
</gene>
<feature type="region of interest" description="Disordered" evidence="1">
    <location>
        <begin position="1"/>
        <end position="21"/>
    </location>
</feature>
<dbReference type="Proteomes" id="UP000031180">
    <property type="component" value="Unassembled WGS sequence"/>
</dbReference>
<protein>
    <recommendedName>
        <fullName evidence="4">Secreted protein</fullName>
    </recommendedName>
</protein>
<dbReference type="AlphaFoldDB" id="A0AB34QKC2"/>
<feature type="compositionally biased region" description="Basic and acidic residues" evidence="1">
    <location>
        <begin position="1"/>
        <end position="10"/>
    </location>
</feature>
<evidence type="ECO:0000313" key="2">
    <source>
        <dbReference type="EMBL" id="KHS37375.1"/>
    </source>
</evidence>
<sequence length="72" mass="7882">MQYQCERENADASPTPRGSGSAQLFSLAINMKPRLEAGGKQTQPQCGAIVLRLRRDALAYSSRITRAACVDR</sequence>
<proteinExistence type="predicted"/>
<comment type="caution">
    <text evidence="2">The sequence shown here is derived from an EMBL/GenBank/DDBJ whole genome shotgun (WGS) entry which is preliminary data.</text>
</comment>
<name>A0AB34QKC2_XANCH</name>
<organism evidence="2 3">
    <name type="scientific">Xanthomonas campestris pv. phaseoli</name>
    <dbReference type="NCBI Taxonomy" id="317013"/>
    <lineage>
        <taxon>Bacteria</taxon>
        <taxon>Pseudomonadati</taxon>
        <taxon>Pseudomonadota</taxon>
        <taxon>Gammaproteobacteria</taxon>
        <taxon>Lysobacterales</taxon>
        <taxon>Lysobacteraceae</taxon>
        <taxon>Xanthomonas</taxon>
    </lineage>
</organism>
<dbReference type="EMBL" id="JWTI02000180">
    <property type="protein sequence ID" value="KHS37375.1"/>
    <property type="molecule type" value="Genomic_DNA"/>
</dbReference>
<reference evidence="3" key="1">
    <citation type="submission" date="2015-04" db="EMBL/GenBank/DDBJ databases">
        <title>Genome sequencing of pathogens of bean.</title>
        <authorList>
            <person name="Harrison J.W."/>
            <person name="Aritua V."/>
            <person name="Sapp M."/>
            <person name="Smith J."/>
            <person name="Studholme D.J."/>
        </authorList>
    </citation>
    <scope>NUCLEOTIDE SEQUENCE [LARGE SCALE GENOMIC DNA]</scope>
    <source>
        <strain evidence="3">NCPPB 1138</strain>
    </source>
</reference>
<evidence type="ECO:0000313" key="3">
    <source>
        <dbReference type="Proteomes" id="UP000031180"/>
    </source>
</evidence>